<evidence type="ECO:0000259" key="2">
    <source>
        <dbReference type="PROSITE" id="PS50053"/>
    </source>
</evidence>
<dbReference type="Pfam" id="PF08487">
    <property type="entry name" value="VIT"/>
    <property type="match status" value="1"/>
</dbReference>
<dbReference type="PANTHER" id="PTHR45737:SF6">
    <property type="entry name" value="VON WILLEBRAND FACTOR A DOMAIN-CONTAINING PROTEIN 5A"/>
    <property type="match status" value="1"/>
</dbReference>
<dbReference type="InterPro" id="IPR013694">
    <property type="entry name" value="VIT"/>
</dbReference>
<dbReference type="FunFam" id="3.10.20.90:FF:000160">
    <property type="entry name" value="Polyubiquitin-C"/>
    <property type="match status" value="1"/>
</dbReference>
<feature type="domain" description="VIT" evidence="4">
    <location>
        <begin position="15"/>
        <end position="145"/>
    </location>
</feature>
<dbReference type="InterPro" id="IPR019956">
    <property type="entry name" value="Ubiquitin_dom"/>
</dbReference>
<dbReference type="Pfam" id="PF00240">
    <property type="entry name" value="ubiquitin"/>
    <property type="match status" value="1"/>
</dbReference>
<evidence type="ECO:0000313" key="5">
    <source>
        <dbReference type="EMBL" id="CAI2378292.1"/>
    </source>
</evidence>
<dbReference type="PROSITE" id="PS50053">
    <property type="entry name" value="UBIQUITIN_2"/>
    <property type="match status" value="1"/>
</dbReference>
<feature type="compositionally biased region" description="Polar residues" evidence="1">
    <location>
        <begin position="944"/>
        <end position="970"/>
    </location>
</feature>
<proteinExistence type="predicted"/>
<dbReference type="Gene3D" id="3.40.50.410">
    <property type="entry name" value="von Willebrand factor, type A domain"/>
    <property type="match status" value="1"/>
</dbReference>
<dbReference type="InterPro" id="IPR036465">
    <property type="entry name" value="vWFA_dom_sf"/>
</dbReference>
<feature type="region of interest" description="Disordered" evidence="1">
    <location>
        <begin position="937"/>
        <end position="995"/>
    </location>
</feature>
<dbReference type="PROSITE" id="PS00299">
    <property type="entry name" value="UBIQUITIN_1"/>
    <property type="match status" value="1"/>
</dbReference>
<protein>
    <submittedName>
        <fullName evidence="5">Uncharacterized protein</fullName>
    </submittedName>
</protein>
<dbReference type="PROSITE" id="PS50234">
    <property type="entry name" value="VWFA"/>
    <property type="match status" value="1"/>
</dbReference>
<dbReference type="InterPro" id="IPR019954">
    <property type="entry name" value="Ubiquitin_CS"/>
</dbReference>
<dbReference type="Proteomes" id="UP001295684">
    <property type="component" value="Unassembled WGS sequence"/>
</dbReference>
<dbReference type="SMART" id="SM00609">
    <property type="entry name" value="VIT"/>
    <property type="match status" value="1"/>
</dbReference>
<dbReference type="AlphaFoldDB" id="A0AAD2D346"/>
<dbReference type="SUPFAM" id="SSF54236">
    <property type="entry name" value="Ubiquitin-like"/>
    <property type="match status" value="1"/>
</dbReference>
<dbReference type="InterPro" id="IPR029071">
    <property type="entry name" value="Ubiquitin-like_domsf"/>
</dbReference>
<dbReference type="InterPro" id="IPR000626">
    <property type="entry name" value="Ubiquitin-like_dom"/>
</dbReference>
<dbReference type="PRINTS" id="PR00348">
    <property type="entry name" value="UBIQUITIN"/>
</dbReference>
<gene>
    <name evidence="5" type="ORF">ECRASSUSDP1_LOCUS19687</name>
</gene>
<dbReference type="SMART" id="SM00327">
    <property type="entry name" value="VWA"/>
    <property type="match status" value="1"/>
</dbReference>
<feature type="domain" description="Ubiquitin-like" evidence="2">
    <location>
        <begin position="659"/>
        <end position="734"/>
    </location>
</feature>
<dbReference type="SUPFAM" id="SSF53300">
    <property type="entry name" value="vWA-like"/>
    <property type="match status" value="1"/>
</dbReference>
<evidence type="ECO:0000256" key="1">
    <source>
        <dbReference type="SAM" id="MobiDB-lite"/>
    </source>
</evidence>
<name>A0AAD2D346_EUPCR</name>
<evidence type="ECO:0000259" key="4">
    <source>
        <dbReference type="PROSITE" id="PS51468"/>
    </source>
</evidence>
<dbReference type="EMBL" id="CAMPGE010020002">
    <property type="protein sequence ID" value="CAI2378292.1"/>
    <property type="molecule type" value="Genomic_DNA"/>
</dbReference>
<feature type="domain" description="VWFA" evidence="3">
    <location>
        <begin position="335"/>
        <end position="505"/>
    </location>
</feature>
<evidence type="ECO:0000313" key="6">
    <source>
        <dbReference type="Proteomes" id="UP001295684"/>
    </source>
</evidence>
<dbReference type="InterPro" id="IPR002035">
    <property type="entry name" value="VWF_A"/>
</dbReference>
<dbReference type="PROSITE" id="PS51468">
    <property type="entry name" value="VIT"/>
    <property type="match status" value="1"/>
</dbReference>
<dbReference type="SMART" id="SM00213">
    <property type="entry name" value="UBQ"/>
    <property type="match status" value="1"/>
</dbReference>
<dbReference type="Gene3D" id="3.10.20.90">
    <property type="entry name" value="Phosphatidylinositol 3-kinase Catalytic Subunit, Chain A, domain 1"/>
    <property type="match status" value="1"/>
</dbReference>
<dbReference type="PANTHER" id="PTHR45737">
    <property type="entry name" value="VON WILLEBRAND FACTOR A DOMAIN-CONTAINING PROTEIN 5A"/>
    <property type="match status" value="1"/>
</dbReference>
<sequence length="1013" mass="116320">MEELEPLNQVFPTEKDTQFLINYLTKDPVPLYYVENVVTINNNIAEIKFVQYYFNDSKDFIETEYVFPVHNDCTFTGLEARFEDQLIISTIKSRERAKAQYDDAIAKGDTAFIAHPCRKSKDMIRIQMGNLPPKSQIIVTCYFHQVMEVEDLSWKLHIPSKIIPRYMGDLAKYVKTGKHLKGMVKSMHNDVPEERLEDIEEEISGYYSSAAFNWTICVSISSQSSIRRLISTSHDIKVDFLDETRMDAYIELNEPGLDTFFNEDFVLLYRNEDINLPMILMQKKDDEYALMVSMLADLTPQEDFEERKDQIYEEIDLDPKIKYQKALKNIMEPAEFTFVLDRSYSMSGDSMETAKEALLLFLHSLPPRSRFDVVSFGSTFESIFEGTVEYDQETMDKACDIIKRFEADLGGTEIFNPLHSIFADRDEANGLDKHVFLLTDGAVFDPEKCIELIENNSNYFSVHTFGIGSGASTQLITECARAGKGKHYFVSDSASGLERSVIDALCKCFEPKLIIEKKDLAVNGDKLFEHPSLSNVSSRMYHGEYFTYFCIINGVEYDELKGSLSLHIRSEDNREKKKLLVDLNEDIKFIPGDSIFKMFCKNHIVDLQRNRDNQDLVTKLSVKYQIPSMFTSFIAVKKLIRKNKTEYEKVDSDMINGRVHFEVKTLTGKTLEMEMTSSDTIDEVKCAIQDMEGIPPDQQRLIFAGKQLEDSVTLSEYFITNGSILHLVLRLRGGGGLTIKNMVTKKENNVECDYNTLQFGELVSQISRMFDVDEDKIRVFINGRRINPSRETEIKKVGIESGVKVEFNYPTYKNYVDLQKVDGSWDEQILQECDKTEEEVLEHTPENVKNAGDKEEQLKIMYTWIGINRLKTLFSDKEEEWKLVVKKADEFIEKETNFDGKYENITSKLFEKEDEEAAKQKAEAEAAKLKAEAAKLAATESLKNPENTGDNAQNKDGGSNHPATGISSAPVTAPQDLEIHTNENEQQEAVPPKKESKFRKYFCNIFKRRRHDD</sequence>
<keyword evidence="6" id="KW-1185">Reference proteome</keyword>
<evidence type="ECO:0000259" key="3">
    <source>
        <dbReference type="PROSITE" id="PS50234"/>
    </source>
</evidence>
<organism evidence="5 6">
    <name type="scientific">Euplotes crassus</name>
    <dbReference type="NCBI Taxonomy" id="5936"/>
    <lineage>
        <taxon>Eukaryota</taxon>
        <taxon>Sar</taxon>
        <taxon>Alveolata</taxon>
        <taxon>Ciliophora</taxon>
        <taxon>Intramacronucleata</taxon>
        <taxon>Spirotrichea</taxon>
        <taxon>Hypotrichia</taxon>
        <taxon>Euplotida</taxon>
        <taxon>Euplotidae</taxon>
        <taxon>Moneuplotes</taxon>
    </lineage>
</organism>
<accession>A0AAD2D346</accession>
<comment type="caution">
    <text evidence="5">The sequence shown here is derived from an EMBL/GenBank/DDBJ whole genome shotgun (WGS) entry which is preliminary data.</text>
</comment>
<reference evidence="5" key="1">
    <citation type="submission" date="2023-07" db="EMBL/GenBank/DDBJ databases">
        <authorList>
            <consortium name="AG Swart"/>
            <person name="Singh M."/>
            <person name="Singh A."/>
            <person name="Seah K."/>
            <person name="Emmerich C."/>
        </authorList>
    </citation>
    <scope>NUCLEOTIDE SEQUENCE</scope>
    <source>
        <strain evidence="5">DP1</strain>
    </source>
</reference>
<dbReference type="Pfam" id="PF13768">
    <property type="entry name" value="VWA_3"/>
    <property type="match status" value="1"/>
</dbReference>